<dbReference type="Pfam" id="PF12796">
    <property type="entry name" value="Ank_2"/>
    <property type="match status" value="3"/>
</dbReference>
<feature type="domain" description="Prion-inhibition and propagation HeLo" evidence="5">
    <location>
        <begin position="5"/>
        <end position="97"/>
    </location>
</feature>
<evidence type="ECO:0000259" key="6">
    <source>
        <dbReference type="Pfam" id="PF24883"/>
    </source>
</evidence>
<feature type="domain" description="Nephrocystin 3-like N-terminal" evidence="6">
    <location>
        <begin position="240"/>
        <end position="410"/>
    </location>
</feature>
<dbReference type="SMART" id="SM00248">
    <property type="entry name" value="ANK"/>
    <property type="match status" value="12"/>
</dbReference>
<keyword evidence="1" id="KW-0677">Repeat</keyword>
<dbReference type="InterPro" id="IPR029498">
    <property type="entry name" value="HeLo_dom"/>
</dbReference>
<dbReference type="InterPro" id="IPR038305">
    <property type="entry name" value="HeLo_sf"/>
</dbReference>
<feature type="repeat" description="ANK" evidence="3">
    <location>
        <begin position="996"/>
        <end position="1028"/>
    </location>
</feature>
<feature type="region of interest" description="Disordered" evidence="4">
    <location>
        <begin position="105"/>
        <end position="135"/>
    </location>
</feature>
<evidence type="ECO:0000259" key="5">
    <source>
        <dbReference type="Pfam" id="PF14479"/>
    </source>
</evidence>
<dbReference type="PROSITE" id="PS50297">
    <property type="entry name" value="ANK_REP_REGION"/>
    <property type="match status" value="9"/>
</dbReference>
<dbReference type="PROSITE" id="PS50088">
    <property type="entry name" value="ANK_REPEAT"/>
    <property type="match status" value="10"/>
</dbReference>
<evidence type="ECO:0000256" key="3">
    <source>
        <dbReference type="PROSITE-ProRule" id="PRU00023"/>
    </source>
</evidence>
<feature type="repeat" description="ANK" evidence="3">
    <location>
        <begin position="798"/>
        <end position="830"/>
    </location>
</feature>
<dbReference type="EMBL" id="JAAHCF010000140">
    <property type="protein sequence ID" value="KAK8147549.1"/>
    <property type="molecule type" value="Genomic_DNA"/>
</dbReference>
<dbReference type="Gene3D" id="3.40.50.300">
    <property type="entry name" value="P-loop containing nucleotide triphosphate hydrolases"/>
    <property type="match status" value="1"/>
</dbReference>
<dbReference type="InterPro" id="IPR036770">
    <property type="entry name" value="Ankyrin_rpt-contain_sf"/>
</dbReference>
<accession>A0AAW0RZ96</accession>
<feature type="repeat" description="ANK" evidence="3">
    <location>
        <begin position="963"/>
        <end position="995"/>
    </location>
</feature>
<gene>
    <name evidence="7" type="ORF">G3M48_001448</name>
</gene>
<feature type="repeat" description="ANK" evidence="3">
    <location>
        <begin position="831"/>
        <end position="863"/>
    </location>
</feature>
<dbReference type="PRINTS" id="PR01415">
    <property type="entry name" value="ANKYRIN"/>
</dbReference>
<dbReference type="InterPro" id="IPR056884">
    <property type="entry name" value="NPHP3-like_N"/>
</dbReference>
<dbReference type="SUPFAM" id="SSF48403">
    <property type="entry name" value="Ankyrin repeat"/>
    <property type="match status" value="1"/>
</dbReference>
<dbReference type="PANTHER" id="PTHR24123:SF33">
    <property type="entry name" value="PROTEIN HOS4"/>
    <property type="match status" value="1"/>
</dbReference>
<evidence type="ECO:0000313" key="7">
    <source>
        <dbReference type="EMBL" id="KAK8147549.1"/>
    </source>
</evidence>
<evidence type="ECO:0000256" key="1">
    <source>
        <dbReference type="ARBA" id="ARBA00022737"/>
    </source>
</evidence>
<organism evidence="7 8">
    <name type="scientific">Beauveria asiatica</name>
    <dbReference type="NCBI Taxonomy" id="1069075"/>
    <lineage>
        <taxon>Eukaryota</taxon>
        <taxon>Fungi</taxon>
        <taxon>Dikarya</taxon>
        <taxon>Ascomycota</taxon>
        <taxon>Pezizomycotina</taxon>
        <taxon>Sordariomycetes</taxon>
        <taxon>Hypocreomycetidae</taxon>
        <taxon>Hypocreales</taxon>
        <taxon>Cordycipitaceae</taxon>
        <taxon>Beauveria</taxon>
    </lineage>
</organism>
<comment type="caution">
    <text evidence="7">The sequence shown here is derived from an EMBL/GenBank/DDBJ whole genome shotgun (WGS) entry which is preliminary data.</text>
</comment>
<feature type="repeat" description="ANK" evidence="3">
    <location>
        <begin position="765"/>
        <end position="797"/>
    </location>
</feature>
<dbReference type="SUPFAM" id="SSF52540">
    <property type="entry name" value="P-loop containing nucleoside triphosphate hydrolases"/>
    <property type="match status" value="1"/>
</dbReference>
<feature type="repeat" description="ANK" evidence="3">
    <location>
        <begin position="930"/>
        <end position="962"/>
    </location>
</feature>
<dbReference type="InterPro" id="IPR027417">
    <property type="entry name" value="P-loop_NTPase"/>
</dbReference>
<feature type="repeat" description="ANK" evidence="3">
    <location>
        <begin position="1062"/>
        <end position="1088"/>
    </location>
</feature>
<keyword evidence="2 3" id="KW-0040">ANK repeat</keyword>
<sequence>MEPVGLAVGVLGLAGLFSASLDAIDRFESWKNFTDESHLVRTLLEGHKLRLRLWGRAVGFVDGDVSAGHHEALDDPQICSMIRAHLSDIEKLCTSADGTFLTATGTGAGHTRGAPSLGSRAQPHPSARPESKRQKLKWALRDKAKCTGQAQMLASLVQALHDLVPLDCAKGTRRAPRNDGNDALGRVDDPFTGRGPWTLEFDRILAKMEAATRKDVHAWLLGPHIPNGLYEDAVQKRVNGTFDWILTRRLFLDWTSPDFPAGKAKILWVNGAPGFGKTILCARVVEHLCSTLDPPPAYFFFSSDFGSWRDPFVAVRSWLTQVLSHTVAFDLVREEWESQSGQTASRADVIKVFRKIVQAGPSFTVVLDGLDECAGADQGWDADDSSVSKFLETIQQAVAGTTTRIMIVSRSIPEIRQSIVRNGGATWLDYSLTCDDVRTDTELYARSIVEKKLHNKDETIRADISLRLADRCKGQFLWVKLQEPSLRSGRTKKQLEAAIDRSPADLVHLYDRDWQRLLRLPAEDCSRAVSLLRWAAFALHPLTVAEITEALLIHDDCDELPADEMPDCIDQEYVDGEILGLCGSLVEIRNGASESSVSLWTVHLAHFSVKEFFVGRMAAGENVLVANERLHNAQEATQNNILAMMCLRYVNFRGVWPDQREGSSQVLRSFLNYAAGSWYKHAAVSKANDSGVIRLTNDFFSESNEKWQLWRKWYDMSDGKVQEGEAATQSTIATPLYYASRLCLKQTVDFLLKKQRCSIDERASSGMTALAASCNAGHTEIVAMLLDAGADLRMTNNKGWTPLNFAAEKGYVEVVKLLFENGADVTVASSNGWTPLHAASVKGHTEVVKLLLANGANVSIANSDGWTPLNAAAYSGHTEVVKLLLANGANVTIANSGGWTPLHAASDSGHVEVVKLLQANGADVTVTSNDGWTPLNAAASNGHVEVVKLLLANGATVNVANSDGWTPLHAAANSGHVDVVKLLLANGADVAIANSNGWTPLHAASVKGHTEVVKLLLEKGSLADVMDDEGRSPFSYACTRGHLEVVEHLWSRNVAATTTDRYGATPLFAATRNGHEKVVAYLLAMGCDYGSFVDGLGRTLLWWAAKSGNAQVIEAVLQLTKSEGIQVCDEDLAVEPRATPIGESWAWCKCCTRYMLEGSTHYHCTTCQGDDFDLCIECFQMGTRCHDGSHDLVLRQAEVR</sequence>
<dbReference type="SUPFAM" id="SSF57850">
    <property type="entry name" value="RING/U-box"/>
    <property type="match status" value="1"/>
</dbReference>
<dbReference type="Gene3D" id="1.20.120.1020">
    <property type="entry name" value="Prion-inhibition and propagation, HeLo domain"/>
    <property type="match status" value="1"/>
</dbReference>
<proteinExistence type="predicted"/>
<feature type="repeat" description="ANK" evidence="3">
    <location>
        <begin position="897"/>
        <end position="929"/>
    </location>
</feature>
<dbReference type="Pfam" id="PF24883">
    <property type="entry name" value="NPHP3_N"/>
    <property type="match status" value="1"/>
</dbReference>
<dbReference type="AlphaFoldDB" id="A0AAW0RZ96"/>
<evidence type="ECO:0000256" key="2">
    <source>
        <dbReference type="ARBA" id="ARBA00023043"/>
    </source>
</evidence>
<evidence type="ECO:0000313" key="8">
    <source>
        <dbReference type="Proteomes" id="UP001397290"/>
    </source>
</evidence>
<dbReference type="InterPro" id="IPR051165">
    <property type="entry name" value="Multifunctional_ANK_Repeat"/>
</dbReference>
<feature type="repeat" description="ANK" evidence="3">
    <location>
        <begin position="864"/>
        <end position="896"/>
    </location>
</feature>
<keyword evidence="8" id="KW-1185">Reference proteome</keyword>
<feature type="compositionally biased region" description="Low complexity" evidence="4">
    <location>
        <begin position="105"/>
        <end position="114"/>
    </location>
</feature>
<dbReference type="Pfam" id="PF13637">
    <property type="entry name" value="Ank_4"/>
    <property type="match status" value="2"/>
</dbReference>
<evidence type="ECO:0000256" key="4">
    <source>
        <dbReference type="SAM" id="MobiDB-lite"/>
    </source>
</evidence>
<feature type="repeat" description="ANK" evidence="3">
    <location>
        <begin position="1029"/>
        <end position="1061"/>
    </location>
</feature>
<name>A0AAW0RZ96_9HYPO</name>
<dbReference type="InterPro" id="IPR002110">
    <property type="entry name" value="Ankyrin_rpt"/>
</dbReference>
<protein>
    <submittedName>
        <fullName evidence="7">Uncharacterized protein</fullName>
    </submittedName>
</protein>
<dbReference type="Pfam" id="PF14479">
    <property type="entry name" value="HeLo"/>
    <property type="match status" value="1"/>
</dbReference>
<dbReference type="Gene3D" id="1.25.40.20">
    <property type="entry name" value="Ankyrin repeat-containing domain"/>
    <property type="match status" value="5"/>
</dbReference>
<dbReference type="PANTHER" id="PTHR24123">
    <property type="entry name" value="ANKYRIN REPEAT-CONTAINING"/>
    <property type="match status" value="1"/>
</dbReference>
<dbReference type="Proteomes" id="UP001397290">
    <property type="component" value="Unassembled WGS sequence"/>
</dbReference>
<reference evidence="7 8" key="1">
    <citation type="submission" date="2020-02" db="EMBL/GenBank/DDBJ databases">
        <title>Comparative genomics of the hypocrealean fungal genus Beauvera.</title>
        <authorList>
            <person name="Showalter D.N."/>
            <person name="Bushley K.E."/>
            <person name="Rehner S.A."/>
        </authorList>
    </citation>
    <scope>NUCLEOTIDE SEQUENCE [LARGE SCALE GENOMIC DNA]</scope>
    <source>
        <strain evidence="7 8">ARSEF4384</strain>
    </source>
</reference>